<name>A0ABZ2YSP0_9BACT</name>
<keyword evidence="1" id="KW-0732">Signal</keyword>
<proteinExistence type="predicted"/>
<keyword evidence="3" id="KW-1185">Reference proteome</keyword>
<feature type="chain" id="PRO_5046292648" description="Glycoside hydrolase family 42 N-terminal domain-containing protein" evidence="1">
    <location>
        <begin position="22"/>
        <end position="448"/>
    </location>
</feature>
<evidence type="ECO:0000313" key="3">
    <source>
        <dbReference type="Proteomes" id="UP001485459"/>
    </source>
</evidence>
<sequence length="448" mass="50420">MKNIALFVLLICISGVWNACAQQKQQAGIPTVGLYAFHPAGEQHYRFWKACGYNTLQFIDIAVSLPRAEHAAFYERIAKGIADAQRAGFKVGVIIQSNISPHPLQWWDTFNPNSKDSMAMRLDDIATGVKLLSKADFFSFFGGDPGGAPVPLGRSGIEKWMEMSGKVQAIVRKEAPQAFYNANIWAVTHWDDKTINPFYVDFWDKEVAYGKMIATNERFITKDCGIEFPLHNYYRSLAFKAYADAKRDPEPYPVAADVEKLKARGVKHLWGWAHFLIDEVDDGYTGYSGQKHPTQAETRYLHRIVSDARNAGLNGIFSFTDGPGSEIEAMNVYAFGMFCQDPSRTPEQSVSEFAGFIADSTSKHSLEQVIRFIENRSTWEASIPEKYQVKKFDCDLKDASQALQALLTVRANPQPGFPLPEAPDKYIERLRSRLEDIKIKDDASISKN</sequence>
<dbReference type="EMBL" id="CP149822">
    <property type="protein sequence ID" value="WZN42494.1"/>
    <property type="molecule type" value="Genomic_DNA"/>
</dbReference>
<feature type="signal peptide" evidence="1">
    <location>
        <begin position="1"/>
        <end position="21"/>
    </location>
</feature>
<accession>A0ABZ2YSP0</accession>
<evidence type="ECO:0008006" key="4">
    <source>
        <dbReference type="Google" id="ProtNLM"/>
    </source>
</evidence>
<organism evidence="2 3">
    <name type="scientific">Chitinophaga pollutisoli</name>
    <dbReference type="NCBI Taxonomy" id="3133966"/>
    <lineage>
        <taxon>Bacteria</taxon>
        <taxon>Pseudomonadati</taxon>
        <taxon>Bacteroidota</taxon>
        <taxon>Chitinophagia</taxon>
        <taxon>Chitinophagales</taxon>
        <taxon>Chitinophagaceae</taxon>
        <taxon>Chitinophaga</taxon>
    </lineage>
</organism>
<protein>
    <recommendedName>
        <fullName evidence="4">Glycoside hydrolase family 42 N-terminal domain-containing protein</fullName>
    </recommendedName>
</protein>
<gene>
    <name evidence="2" type="ORF">WJU16_05540</name>
</gene>
<dbReference type="Proteomes" id="UP001485459">
    <property type="component" value="Chromosome"/>
</dbReference>
<evidence type="ECO:0000313" key="2">
    <source>
        <dbReference type="EMBL" id="WZN42494.1"/>
    </source>
</evidence>
<reference evidence="3" key="1">
    <citation type="submission" date="2024-03" db="EMBL/GenBank/DDBJ databases">
        <title>Chitinophaga horti sp. nov., isolated from garden soil.</title>
        <authorList>
            <person name="Lee D.S."/>
            <person name="Han D.M."/>
            <person name="Baek J.H."/>
            <person name="Choi D.G."/>
            <person name="Jeon J.H."/>
            <person name="Jeon C.O."/>
        </authorList>
    </citation>
    <scope>NUCLEOTIDE SEQUENCE [LARGE SCALE GENOMIC DNA]</scope>
    <source>
        <strain evidence="3">GPA1</strain>
    </source>
</reference>
<evidence type="ECO:0000256" key="1">
    <source>
        <dbReference type="SAM" id="SignalP"/>
    </source>
</evidence>
<dbReference type="RefSeq" id="WP_341837328.1">
    <property type="nucleotide sequence ID" value="NZ_CP149822.1"/>
</dbReference>